<reference evidence="2" key="1">
    <citation type="submission" date="2014-01" db="EMBL/GenBank/DDBJ databases">
        <title>The genome of the white-rot fungus Pycnoporus cinnabarinus: a basidiomycete model with a versatile arsenal for lignocellulosic biomass breakdown.</title>
        <authorList>
            <person name="Levasseur A."/>
            <person name="Lomascolo A."/>
            <person name="Ruiz-Duenas F.J."/>
            <person name="Uzan E."/>
            <person name="Piumi F."/>
            <person name="Kues U."/>
            <person name="Ram A.F.J."/>
            <person name="Murat C."/>
            <person name="Haon M."/>
            <person name="Benoit I."/>
            <person name="Arfi Y."/>
            <person name="Chevret D."/>
            <person name="Drula E."/>
            <person name="Kwon M.J."/>
            <person name="Gouret P."/>
            <person name="Lesage-Meessen L."/>
            <person name="Lombard V."/>
            <person name="Mariette J."/>
            <person name="Noirot C."/>
            <person name="Park J."/>
            <person name="Patyshakuliyeva A."/>
            <person name="Wieneger R.A.B."/>
            <person name="Wosten H.A.B."/>
            <person name="Martin F."/>
            <person name="Coutinho P.M."/>
            <person name="de Vries R."/>
            <person name="Martinez A.T."/>
            <person name="Klopp C."/>
            <person name="Pontarotti P."/>
            <person name="Henrissat B."/>
            <person name="Record E."/>
        </authorList>
    </citation>
    <scope>NUCLEOTIDE SEQUENCE [LARGE SCALE GENOMIC DNA]</scope>
    <source>
        <strain evidence="2">BRFM137</strain>
    </source>
</reference>
<dbReference type="AlphaFoldDB" id="A0A060SN26"/>
<accession>A0A060SN26</accession>
<dbReference type="OMA" id="GAQIYCA"/>
<name>A0A060SN26_PYCCI</name>
<proteinExistence type="predicted"/>
<dbReference type="HOGENOM" id="CLU_111198_0_0_1"/>
<evidence type="ECO:0000313" key="3">
    <source>
        <dbReference type="Proteomes" id="UP000029665"/>
    </source>
</evidence>
<sequence>MLAFSVLAVALSVATSTIAHPTVKLPRAAPGPWCDGLGAGAFDEAFNFTIGAYNATGTNTNSTGAPIVVNSAGAIDGASFWHLGTWAQYPYGLEYTSISLVNGTLIIDGDGATPAQATSVDAGNSIEWVARNSAKPDQGAQIYCAVADTDPNGGGTGHPFLAVNGDTDSFSLCQSSFENVVYYKAAPDRGYDYDSCYPVKLQLIY</sequence>
<feature type="chain" id="PRO_5001587246" evidence="1">
    <location>
        <begin position="20"/>
        <end position="205"/>
    </location>
</feature>
<dbReference type="EMBL" id="CCBP010000311">
    <property type="protein sequence ID" value="CDO75927.1"/>
    <property type="molecule type" value="Genomic_DNA"/>
</dbReference>
<comment type="caution">
    <text evidence="2">The sequence shown here is derived from an EMBL/GenBank/DDBJ whole genome shotgun (WGS) entry which is preliminary data.</text>
</comment>
<evidence type="ECO:0000313" key="2">
    <source>
        <dbReference type="EMBL" id="CDO75927.1"/>
    </source>
</evidence>
<evidence type="ECO:0000256" key="1">
    <source>
        <dbReference type="SAM" id="SignalP"/>
    </source>
</evidence>
<dbReference type="OrthoDB" id="2844016at2759"/>
<keyword evidence="3" id="KW-1185">Reference proteome</keyword>
<organism evidence="2 3">
    <name type="scientific">Pycnoporus cinnabarinus</name>
    <name type="common">Cinnabar-red polypore</name>
    <name type="synonym">Trametes cinnabarina</name>
    <dbReference type="NCBI Taxonomy" id="5643"/>
    <lineage>
        <taxon>Eukaryota</taxon>
        <taxon>Fungi</taxon>
        <taxon>Dikarya</taxon>
        <taxon>Basidiomycota</taxon>
        <taxon>Agaricomycotina</taxon>
        <taxon>Agaricomycetes</taxon>
        <taxon>Polyporales</taxon>
        <taxon>Polyporaceae</taxon>
        <taxon>Trametes</taxon>
    </lineage>
</organism>
<gene>
    <name evidence="2" type="ORF">BN946_scf184873.g16</name>
</gene>
<dbReference type="Proteomes" id="UP000029665">
    <property type="component" value="Unassembled WGS sequence"/>
</dbReference>
<protein>
    <submittedName>
        <fullName evidence="2">Uncharacterized protein</fullName>
    </submittedName>
</protein>
<keyword evidence="1" id="KW-0732">Signal</keyword>
<feature type="signal peptide" evidence="1">
    <location>
        <begin position="1"/>
        <end position="19"/>
    </location>
</feature>